<dbReference type="Gene3D" id="1.25.40.20">
    <property type="entry name" value="Ankyrin repeat-containing domain"/>
    <property type="match status" value="1"/>
</dbReference>
<feature type="repeat" description="ANK" evidence="3">
    <location>
        <begin position="38"/>
        <end position="70"/>
    </location>
</feature>
<evidence type="ECO:0000256" key="2">
    <source>
        <dbReference type="ARBA" id="ARBA00023043"/>
    </source>
</evidence>
<sequence length="73" mass="8144">MENEDKTFELLEMCYYGHIDQVKQLLEEGVDINGIGNNGMSPLDAAKNGENDDIIDFLLSLGAKENLNLNDKL</sequence>
<proteinExistence type="predicted"/>
<evidence type="ECO:0000313" key="4">
    <source>
        <dbReference type="EMBL" id="SKB81553.1"/>
    </source>
</evidence>
<comment type="caution">
    <text evidence="5">The sequence shown here is derived from an EMBL/GenBank/DDBJ whole genome shotgun (WGS) entry which is preliminary data.</text>
</comment>
<accession>A0AAX2IKN2</accession>
<evidence type="ECO:0000313" key="7">
    <source>
        <dbReference type="Proteomes" id="UP000251937"/>
    </source>
</evidence>
<dbReference type="PROSITE" id="PS50088">
    <property type="entry name" value="ANK_REPEAT"/>
    <property type="match status" value="1"/>
</dbReference>
<evidence type="ECO:0000256" key="3">
    <source>
        <dbReference type="PROSITE-ProRule" id="PRU00023"/>
    </source>
</evidence>
<dbReference type="AlphaFoldDB" id="A0AAX2IKN2"/>
<dbReference type="EMBL" id="FUZE01000009">
    <property type="protein sequence ID" value="SKB81553.1"/>
    <property type="molecule type" value="Genomic_DNA"/>
</dbReference>
<protein>
    <submittedName>
        <fullName evidence="5">Ankyrin repeats (3 copies)</fullName>
    </submittedName>
</protein>
<name>A0AAX2IKN2_9FLAO</name>
<dbReference type="SUPFAM" id="SSF48403">
    <property type="entry name" value="Ankyrin repeat"/>
    <property type="match status" value="1"/>
</dbReference>
<keyword evidence="1" id="KW-0677">Repeat</keyword>
<dbReference type="RefSeq" id="WP_079465564.1">
    <property type="nucleotide sequence ID" value="NZ_CP033934.1"/>
</dbReference>
<evidence type="ECO:0000313" key="5">
    <source>
        <dbReference type="EMBL" id="SQA89912.1"/>
    </source>
</evidence>
<keyword evidence="2 3" id="KW-0040">ANK repeat</keyword>
<reference evidence="4 6" key="1">
    <citation type="submission" date="2017-02" db="EMBL/GenBank/DDBJ databases">
        <authorList>
            <person name="Varghese N."/>
            <person name="Submissions S."/>
        </authorList>
    </citation>
    <scope>NUCLEOTIDE SEQUENCE [LARGE SCALE GENOMIC DNA]</scope>
    <source>
        <strain evidence="4 6">DSM 16775</strain>
    </source>
</reference>
<evidence type="ECO:0000256" key="1">
    <source>
        <dbReference type="ARBA" id="ARBA00022737"/>
    </source>
</evidence>
<evidence type="ECO:0000313" key="6">
    <source>
        <dbReference type="Proteomes" id="UP000190669"/>
    </source>
</evidence>
<dbReference type="Pfam" id="PF12796">
    <property type="entry name" value="Ank_2"/>
    <property type="match status" value="1"/>
</dbReference>
<gene>
    <name evidence="5" type="ORF">NCTC11212_02136</name>
    <name evidence="4" type="ORF">SAMN05421800_109127</name>
</gene>
<dbReference type="InterPro" id="IPR036770">
    <property type="entry name" value="Ankyrin_rpt-contain_sf"/>
</dbReference>
<keyword evidence="6" id="KW-1185">Reference proteome</keyword>
<reference evidence="5 7" key="2">
    <citation type="submission" date="2018-06" db="EMBL/GenBank/DDBJ databases">
        <authorList>
            <consortium name="Pathogen Informatics"/>
            <person name="Doyle S."/>
        </authorList>
    </citation>
    <scope>NUCLEOTIDE SEQUENCE [LARGE SCALE GENOMIC DNA]</scope>
    <source>
        <strain evidence="5 7">NCTC11212</strain>
    </source>
</reference>
<dbReference type="InterPro" id="IPR002110">
    <property type="entry name" value="Ankyrin_rpt"/>
</dbReference>
<dbReference type="PANTHER" id="PTHR24171">
    <property type="entry name" value="ANKYRIN REPEAT DOMAIN-CONTAINING PROTEIN 39-RELATED"/>
    <property type="match status" value="1"/>
</dbReference>
<dbReference type="EMBL" id="UAVR01000010">
    <property type="protein sequence ID" value="SQA89912.1"/>
    <property type="molecule type" value="Genomic_DNA"/>
</dbReference>
<dbReference type="Proteomes" id="UP000251937">
    <property type="component" value="Unassembled WGS sequence"/>
</dbReference>
<organism evidence="5 7">
    <name type="scientific">Chryseobacterium balustinum</name>
    <dbReference type="NCBI Taxonomy" id="246"/>
    <lineage>
        <taxon>Bacteria</taxon>
        <taxon>Pseudomonadati</taxon>
        <taxon>Bacteroidota</taxon>
        <taxon>Flavobacteriia</taxon>
        <taxon>Flavobacteriales</taxon>
        <taxon>Weeksellaceae</taxon>
        <taxon>Chryseobacterium group</taxon>
        <taxon>Chryseobacterium</taxon>
    </lineage>
</organism>
<dbReference type="KEGG" id="cbp:EB354_21590"/>
<dbReference type="Proteomes" id="UP000190669">
    <property type="component" value="Unassembled WGS sequence"/>
</dbReference>